<dbReference type="InterPro" id="IPR002052">
    <property type="entry name" value="DNA_methylase_N6_adenine_CS"/>
</dbReference>
<sequence>MTQPLLLAPERHLVEPFKTQLLKWIGNKQRVAHEIIRHFPPDYRTYLEPFLGSGAVMGTLAPESGRGSDVYGPLVGIFQQLHAGPEVLIGWYAARHALIAQMGKVAAYEHVLAHFNAAPNPADFVFLTRACYGGVVRFRAADGYMSTPCGAHQPITPAAFAQRVHLWAARLAGCTFAHRDYREAFAEARLGDLIYCDPPYVHSQTILYGAQKFDVAELFGAVEAAANRGVRVAVSLDGRKKSSADALHIDIPDGLFARTEFVDVGISMLDRFQSGGMIMDSADVHDRLLLTY</sequence>
<dbReference type="PANTHER" id="PTHR30481:SF3">
    <property type="entry name" value="DNA ADENINE METHYLASE"/>
    <property type="match status" value="1"/>
</dbReference>
<keyword evidence="3 7" id="KW-0489">Methyltransferase</keyword>
<dbReference type="PRINTS" id="PR00505">
    <property type="entry name" value="D12N6MTFRASE"/>
</dbReference>
<accession>A0ABU4DW41</accession>
<keyword evidence="4" id="KW-0808">Transferase</keyword>
<dbReference type="GO" id="GO:0008168">
    <property type="term" value="F:methyltransferase activity"/>
    <property type="evidence" value="ECO:0007669"/>
    <property type="project" value="UniProtKB-KW"/>
</dbReference>
<evidence type="ECO:0000256" key="3">
    <source>
        <dbReference type="ARBA" id="ARBA00022603"/>
    </source>
</evidence>
<dbReference type="Gene3D" id="3.40.50.150">
    <property type="entry name" value="Vaccinia Virus protein VP39"/>
    <property type="match status" value="1"/>
</dbReference>
<evidence type="ECO:0000313" key="7">
    <source>
        <dbReference type="EMBL" id="MDV6376147.1"/>
    </source>
</evidence>
<dbReference type="Gene3D" id="1.10.1020.10">
    <property type="entry name" value="Adenine-specific Methyltransferase, Domain 2"/>
    <property type="match status" value="1"/>
</dbReference>
<dbReference type="PANTHER" id="PTHR30481">
    <property type="entry name" value="DNA ADENINE METHYLASE"/>
    <property type="match status" value="1"/>
</dbReference>
<name>A0ABU4DW41_9DEIO</name>
<dbReference type="SUPFAM" id="SSF53335">
    <property type="entry name" value="S-adenosyl-L-methionine-dependent methyltransferases"/>
    <property type="match status" value="1"/>
</dbReference>
<dbReference type="RefSeq" id="WP_317641499.1">
    <property type="nucleotide sequence ID" value="NZ_JAPMIV010000048.1"/>
</dbReference>
<comment type="catalytic activity">
    <reaction evidence="6">
        <text>a 2'-deoxyadenosine in DNA + S-adenosyl-L-methionine = an N(6)-methyl-2'-deoxyadenosine in DNA + S-adenosyl-L-homocysteine + H(+)</text>
        <dbReference type="Rhea" id="RHEA:15197"/>
        <dbReference type="Rhea" id="RHEA-COMP:12418"/>
        <dbReference type="Rhea" id="RHEA-COMP:12419"/>
        <dbReference type="ChEBI" id="CHEBI:15378"/>
        <dbReference type="ChEBI" id="CHEBI:57856"/>
        <dbReference type="ChEBI" id="CHEBI:59789"/>
        <dbReference type="ChEBI" id="CHEBI:90615"/>
        <dbReference type="ChEBI" id="CHEBI:90616"/>
        <dbReference type="EC" id="2.1.1.72"/>
    </reaction>
</comment>
<dbReference type="EC" id="2.1.1.72" evidence="2"/>
<dbReference type="InterPro" id="IPR023095">
    <property type="entry name" value="Ade_MeTrfase_dom_2"/>
</dbReference>
<dbReference type="EMBL" id="JAPMIV010000048">
    <property type="protein sequence ID" value="MDV6376147.1"/>
    <property type="molecule type" value="Genomic_DNA"/>
</dbReference>
<dbReference type="Proteomes" id="UP001276150">
    <property type="component" value="Unassembled WGS sequence"/>
</dbReference>
<dbReference type="GO" id="GO:0032259">
    <property type="term" value="P:methylation"/>
    <property type="evidence" value="ECO:0007669"/>
    <property type="project" value="UniProtKB-KW"/>
</dbReference>
<proteinExistence type="inferred from homology"/>
<reference evidence="7 8" key="1">
    <citation type="submission" date="2022-11" db="EMBL/GenBank/DDBJ databases">
        <title>Deinococcus ZS9-10, Low Temperature and Draught-tolerating, UV-resistant Bacteria from Continental Antarctica.</title>
        <authorList>
            <person name="Cheng L."/>
        </authorList>
    </citation>
    <scope>NUCLEOTIDE SEQUENCE [LARGE SCALE GENOMIC DNA]</scope>
    <source>
        <strain evidence="7 8">ZS9-10</strain>
    </source>
</reference>
<keyword evidence="8" id="KW-1185">Reference proteome</keyword>
<dbReference type="InterPro" id="IPR029063">
    <property type="entry name" value="SAM-dependent_MTases_sf"/>
</dbReference>
<comment type="caution">
    <text evidence="7">The sequence shown here is derived from an EMBL/GenBank/DDBJ whole genome shotgun (WGS) entry which is preliminary data.</text>
</comment>
<evidence type="ECO:0000256" key="2">
    <source>
        <dbReference type="ARBA" id="ARBA00011900"/>
    </source>
</evidence>
<dbReference type="PROSITE" id="PS00092">
    <property type="entry name" value="N6_MTASE"/>
    <property type="match status" value="1"/>
</dbReference>
<evidence type="ECO:0000256" key="6">
    <source>
        <dbReference type="ARBA" id="ARBA00047942"/>
    </source>
</evidence>
<evidence type="ECO:0000256" key="4">
    <source>
        <dbReference type="ARBA" id="ARBA00022679"/>
    </source>
</evidence>
<dbReference type="Pfam" id="PF02086">
    <property type="entry name" value="MethyltransfD12"/>
    <property type="match status" value="1"/>
</dbReference>
<keyword evidence="5" id="KW-0949">S-adenosyl-L-methionine</keyword>
<comment type="similarity">
    <text evidence="1">Belongs to the N(4)/N(6)-methyltransferase family.</text>
</comment>
<evidence type="ECO:0000256" key="1">
    <source>
        <dbReference type="ARBA" id="ARBA00006594"/>
    </source>
</evidence>
<dbReference type="InterPro" id="IPR012327">
    <property type="entry name" value="MeTrfase_D12"/>
</dbReference>
<organism evidence="7 8">
    <name type="scientific">Deinococcus arenicola</name>
    <dbReference type="NCBI Taxonomy" id="2994950"/>
    <lineage>
        <taxon>Bacteria</taxon>
        <taxon>Thermotogati</taxon>
        <taxon>Deinococcota</taxon>
        <taxon>Deinococci</taxon>
        <taxon>Deinococcales</taxon>
        <taxon>Deinococcaceae</taxon>
        <taxon>Deinococcus</taxon>
    </lineage>
</organism>
<evidence type="ECO:0000313" key="8">
    <source>
        <dbReference type="Proteomes" id="UP001276150"/>
    </source>
</evidence>
<evidence type="ECO:0000256" key="5">
    <source>
        <dbReference type="ARBA" id="ARBA00022691"/>
    </source>
</evidence>
<protein>
    <recommendedName>
        <fullName evidence="2">site-specific DNA-methyltransferase (adenine-specific)</fullName>
        <ecNumber evidence="2">2.1.1.72</ecNumber>
    </recommendedName>
</protein>
<gene>
    <name evidence="7" type="ORF">ORD21_16240</name>
</gene>